<evidence type="ECO:0000313" key="2">
    <source>
        <dbReference type="EMBL" id="GLY71157.1"/>
    </source>
</evidence>
<feature type="domain" description="Methyltransferase type 12" evidence="1">
    <location>
        <begin position="30"/>
        <end position="133"/>
    </location>
</feature>
<gene>
    <name evidence="2" type="ORF">Atai01_77760</name>
</gene>
<dbReference type="EMBL" id="BSTI01000032">
    <property type="protein sequence ID" value="GLY71157.1"/>
    <property type="molecule type" value="Genomic_DNA"/>
</dbReference>
<dbReference type="SUPFAM" id="SSF53335">
    <property type="entry name" value="S-adenosyl-L-methionine-dependent methyltransferases"/>
    <property type="match status" value="1"/>
</dbReference>
<organism evidence="2 3">
    <name type="scientific">Amycolatopsis taiwanensis</name>
    <dbReference type="NCBI Taxonomy" id="342230"/>
    <lineage>
        <taxon>Bacteria</taxon>
        <taxon>Bacillati</taxon>
        <taxon>Actinomycetota</taxon>
        <taxon>Actinomycetes</taxon>
        <taxon>Pseudonocardiales</taxon>
        <taxon>Pseudonocardiaceae</taxon>
        <taxon>Amycolatopsis</taxon>
    </lineage>
</organism>
<proteinExistence type="predicted"/>
<protein>
    <recommendedName>
        <fullName evidence="1">Methyltransferase type 12 domain-containing protein</fullName>
    </recommendedName>
</protein>
<sequence length="260" mass="29526">MSTHISGAYGQFAYFDRQLGHPDWAGRRVLDFGGNVGNILLDPNCTIEHGKYWSIDVSRDSITEGKRRHPRANFVFYDRYNFEFNPTGTPKLPIPDLGKFDFIVGHSVFTHVPQAEMLEFAEQLLDFLTDDGKAAFSFMDPLWQPPLDNADAFANKYAPTRMSNLQWRLRRHQEEFPDTDVPALIARAAEQTELTWVTLTNGELFFGAAGGLTDDRPNRHCDTFCTPAYMRQLFPNGQIVDPVAPVRMHCLVIDKAGRRG</sequence>
<keyword evidence="3" id="KW-1185">Reference proteome</keyword>
<dbReference type="Pfam" id="PF08242">
    <property type="entry name" value="Methyltransf_12"/>
    <property type="match status" value="1"/>
</dbReference>
<accession>A0A9W6RBT5</accession>
<evidence type="ECO:0000259" key="1">
    <source>
        <dbReference type="Pfam" id="PF08242"/>
    </source>
</evidence>
<dbReference type="Gene3D" id="3.40.50.150">
    <property type="entry name" value="Vaccinia Virus protein VP39"/>
    <property type="match status" value="1"/>
</dbReference>
<comment type="caution">
    <text evidence="2">The sequence shown here is derived from an EMBL/GenBank/DDBJ whole genome shotgun (WGS) entry which is preliminary data.</text>
</comment>
<name>A0A9W6RBT5_9PSEU</name>
<dbReference type="AlphaFoldDB" id="A0A9W6RBT5"/>
<dbReference type="InterPro" id="IPR013217">
    <property type="entry name" value="Methyltransf_12"/>
</dbReference>
<dbReference type="RefSeq" id="WP_027945891.1">
    <property type="nucleotide sequence ID" value="NZ_BSTI01000032.1"/>
</dbReference>
<evidence type="ECO:0000313" key="3">
    <source>
        <dbReference type="Proteomes" id="UP001165136"/>
    </source>
</evidence>
<reference evidence="2" key="1">
    <citation type="submission" date="2023-03" db="EMBL/GenBank/DDBJ databases">
        <title>Amycolatopsis taiwanensis NBRC 103393.</title>
        <authorList>
            <person name="Ichikawa N."/>
            <person name="Sato H."/>
            <person name="Tonouchi N."/>
        </authorList>
    </citation>
    <scope>NUCLEOTIDE SEQUENCE</scope>
    <source>
        <strain evidence="2">NBRC 103393</strain>
    </source>
</reference>
<dbReference type="InterPro" id="IPR029063">
    <property type="entry name" value="SAM-dependent_MTases_sf"/>
</dbReference>
<dbReference type="Proteomes" id="UP001165136">
    <property type="component" value="Unassembled WGS sequence"/>
</dbReference>
<dbReference type="CDD" id="cd02440">
    <property type="entry name" value="AdoMet_MTases"/>
    <property type="match status" value="1"/>
</dbReference>